<dbReference type="Gene3D" id="3.40.50.1820">
    <property type="entry name" value="alpha/beta hydrolase"/>
    <property type="match status" value="1"/>
</dbReference>
<keyword evidence="2" id="KW-0808">Transferase</keyword>
<dbReference type="Pfam" id="PF03982">
    <property type="entry name" value="DAGAT"/>
    <property type="match status" value="1"/>
</dbReference>
<gene>
    <name evidence="7" type="primary">LOC113723085</name>
</gene>
<dbReference type="PANTHER" id="PTHR22753">
    <property type="entry name" value="TRANSMEMBRANE PROTEIN 68"/>
    <property type="match status" value="1"/>
</dbReference>
<protein>
    <submittedName>
        <fullName evidence="7">Phytyl ester synthase 2, chloroplastic isoform X1</fullName>
    </submittedName>
</protein>
<name>A0ABM4V6K5_COFAR</name>
<comment type="similarity">
    <text evidence="1">Belongs to the diacylglycerol acyltransferase family.</text>
</comment>
<keyword evidence="6" id="KW-1185">Reference proteome</keyword>
<evidence type="ECO:0000259" key="5">
    <source>
        <dbReference type="Pfam" id="PF12146"/>
    </source>
</evidence>
<evidence type="ECO:0000313" key="6">
    <source>
        <dbReference type="Proteomes" id="UP001652660"/>
    </source>
</evidence>
<evidence type="ECO:0000256" key="3">
    <source>
        <dbReference type="ARBA" id="ARBA00023315"/>
    </source>
</evidence>
<dbReference type="InterPro" id="IPR029058">
    <property type="entry name" value="AB_hydrolase_fold"/>
</dbReference>
<dbReference type="GeneID" id="113723085"/>
<dbReference type="Proteomes" id="UP001652660">
    <property type="component" value="Chromosome 7e"/>
</dbReference>
<dbReference type="InterPro" id="IPR007130">
    <property type="entry name" value="DAGAT"/>
</dbReference>
<dbReference type="RefSeq" id="XP_071915155.1">
    <property type="nucleotide sequence ID" value="XM_072059054.1"/>
</dbReference>
<dbReference type="InterPro" id="IPR022742">
    <property type="entry name" value="Hydrolase_4"/>
</dbReference>
<evidence type="ECO:0000256" key="1">
    <source>
        <dbReference type="ARBA" id="ARBA00005420"/>
    </source>
</evidence>
<sequence>MALMGSGVVAVAPASCFWPCTDDIYGHHKMSSSYPRTRICGRRRLLPRYSNGSKAGASSLNCRQPIVSAEPPPPPGQSSVLLPPDSDIDSDSNSNSSRRQPHLSTTTTTTTKQEAAAAAGGVVMSPGLIDYFQVSEDLVLRSEADGGPPRWFCLLDCHCSSSHSASSSKNHNPLLLYLPGVDGVGSGLLLQCKKLGEIFNVWCLHIPLSDRSSFSDLVKLVEETVRSENSRRPHTPVYLVGESFGGCLALAIASRNPDIDLVLVLANPATCFSKSQLLPLLPFSHLMPKEMNPSLLYMLCLSSGIPSRMAMGALQKSLPLEQTVGELSQAARAVSSYISVLADLLGVETLNWKLKMLKSAEAFSNSRLHAIKARTLILSSGRDSMLPSEEEGERLRRLLPDCQIRTFSDRGHVPFLEDGFDLVTIIKCASFYQRGRCVDYVLDYLPPKPPEFEQIYEPHRWTEVACNPVMLSTLENGKIVQGLKGIPCQGPVLYVGYHMMLGFELIPLVARFWMERNIVLRGIAHPMAFKRLKDGKLPDLSTYDAFRFMGAVPASATTFYKLFSTKSHVLLYPGGMREALHRKGEEHKLIWPEQSEFVRMAARFGAKIIPFGAVGEDDFGQLLFDYDDLMKIPYFEAFTRELTDEAVNLRSEREGEIANQDIHLPVILPKVPGRLYFLFGKPIETEGRKQDLKRRDEAQQVYIQVKSEVESCIAYLKEKRENDPYRNVLARLTYQAVNGFDAEVPTFEL</sequence>
<feature type="compositionally biased region" description="Low complexity" evidence="4">
    <location>
        <begin position="78"/>
        <end position="97"/>
    </location>
</feature>
<organism evidence="6 7">
    <name type="scientific">Coffea arabica</name>
    <name type="common">Arabian coffee</name>
    <dbReference type="NCBI Taxonomy" id="13443"/>
    <lineage>
        <taxon>Eukaryota</taxon>
        <taxon>Viridiplantae</taxon>
        <taxon>Streptophyta</taxon>
        <taxon>Embryophyta</taxon>
        <taxon>Tracheophyta</taxon>
        <taxon>Spermatophyta</taxon>
        <taxon>Magnoliopsida</taxon>
        <taxon>eudicotyledons</taxon>
        <taxon>Gunneridae</taxon>
        <taxon>Pentapetalae</taxon>
        <taxon>asterids</taxon>
        <taxon>lamiids</taxon>
        <taxon>Gentianales</taxon>
        <taxon>Rubiaceae</taxon>
        <taxon>Ixoroideae</taxon>
        <taxon>Gardenieae complex</taxon>
        <taxon>Bertiereae - Coffeeae clade</taxon>
        <taxon>Coffeeae</taxon>
        <taxon>Coffea</taxon>
    </lineage>
</organism>
<evidence type="ECO:0000313" key="7">
    <source>
        <dbReference type="RefSeq" id="XP_071915155.1"/>
    </source>
</evidence>
<keyword evidence="3" id="KW-0012">Acyltransferase</keyword>
<dbReference type="PANTHER" id="PTHR22753:SF24">
    <property type="entry name" value="ESTERASE_LIPASE_THIOESTERASE FAMILY PROTEIN"/>
    <property type="match status" value="1"/>
</dbReference>
<accession>A0ABM4V6K5</accession>
<dbReference type="CDD" id="cd07987">
    <property type="entry name" value="LPLAT_MGAT-like"/>
    <property type="match status" value="1"/>
</dbReference>
<dbReference type="Pfam" id="PF12146">
    <property type="entry name" value="Hydrolase_4"/>
    <property type="match status" value="1"/>
</dbReference>
<reference evidence="7" key="1">
    <citation type="submission" date="2025-08" db="UniProtKB">
        <authorList>
            <consortium name="RefSeq"/>
        </authorList>
    </citation>
    <scope>IDENTIFICATION</scope>
    <source>
        <tissue evidence="7">Leaves</tissue>
    </source>
</reference>
<evidence type="ECO:0000256" key="4">
    <source>
        <dbReference type="SAM" id="MobiDB-lite"/>
    </source>
</evidence>
<dbReference type="SUPFAM" id="SSF53474">
    <property type="entry name" value="alpha/beta-Hydrolases"/>
    <property type="match status" value="1"/>
</dbReference>
<feature type="region of interest" description="Disordered" evidence="4">
    <location>
        <begin position="64"/>
        <end position="112"/>
    </location>
</feature>
<feature type="domain" description="Serine aminopeptidase S33" evidence="5">
    <location>
        <begin position="212"/>
        <end position="417"/>
    </location>
</feature>
<evidence type="ECO:0000256" key="2">
    <source>
        <dbReference type="ARBA" id="ARBA00022679"/>
    </source>
</evidence>
<proteinExistence type="inferred from homology"/>